<proteinExistence type="predicted"/>
<reference evidence="1" key="2">
    <citation type="journal article" date="2022" name="New Phytol.">
        <title>Evolutionary transition to the ectomycorrhizal habit in the genomes of a hyperdiverse lineage of mushroom-forming fungi.</title>
        <authorList>
            <person name="Looney B."/>
            <person name="Miyauchi S."/>
            <person name="Morin E."/>
            <person name="Drula E."/>
            <person name="Courty P.E."/>
            <person name="Kohler A."/>
            <person name="Kuo A."/>
            <person name="LaButti K."/>
            <person name="Pangilinan J."/>
            <person name="Lipzen A."/>
            <person name="Riley R."/>
            <person name="Andreopoulos W."/>
            <person name="He G."/>
            <person name="Johnson J."/>
            <person name="Nolan M."/>
            <person name="Tritt A."/>
            <person name="Barry K.W."/>
            <person name="Grigoriev I.V."/>
            <person name="Nagy L.G."/>
            <person name="Hibbett D."/>
            <person name="Henrissat B."/>
            <person name="Matheny P.B."/>
            <person name="Labbe J."/>
            <person name="Martin F.M."/>
        </authorList>
    </citation>
    <scope>NUCLEOTIDE SEQUENCE</scope>
    <source>
        <strain evidence="1">FP105234-sp</strain>
    </source>
</reference>
<feature type="non-terminal residue" evidence="1">
    <location>
        <position position="1"/>
    </location>
</feature>
<dbReference type="EMBL" id="MU275919">
    <property type="protein sequence ID" value="KAI0046717.1"/>
    <property type="molecule type" value="Genomic_DNA"/>
</dbReference>
<feature type="non-terminal residue" evidence="1">
    <location>
        <position position="65"/>
    </location>
</feature>
<keyword evidence="2" id="KW-1185">Reference proteome</keyword>
<evidence type="ECO:0000313" key="2">
    <source>
        <dbReference type="Proteomes" id="UP000814033"/>
    </source>
</evidence>
<reference evidence="1" key="1">
    <citation type="submission" date="2021-02" db="EMBL/GenBank/DDBJ databases">
        <authorList>
            <consortium name="DOE Joint Genome Institute"/>
            <person name="Ahrendt S."/>
            <person name="Looney B.P."/>
            <person name="Miyauchi S."/>
            <person name="Morin E."/>
            <person name="Drula E."/>
            <person name="Courty P.E."/>
            <person name="Chicoki N."/>
            <person name="Fauchery L."/>
            <person name="Kohler A."/>
            <person name="Kuo A."/>
            <person name="Labutti K."/>
            <person name="Pangilinan J."/>
            <person name="Lipzen A."/>
            <person name="Riley R."/>
            <person name="Andreopoulos W."/>
            <person name="He G."/>
            <person name="Johnson J."/>
            <person name="Barry K.W."/>
            <person name="Grigoriev I.V."/>
            <person name="Nagy L."/>
            <person name="Hibbett D."/>
            <person name="Henrissat B."/>
            <person name="Matheny P.B."/>
            <person name="Labbe J."/>
            <person name="Martin F."/>
        </authorList>
    </citation>
    <scope>NUCLEOTIDE SEQUENCE</scope>
    <source>
        <strain evidence="1">FP105234-sp</strain>
    </source>
</reference>
<accession>A0ACB8RSB6</accession>
<sequence>CALCLSTKDHSFVHCNADTLWSGGKTYVHRNDQNRLTFSDGEAVCIDWQRNCCQSSGHSERHRCS</sequence>
<organism evidence="1 2">
    <name type="scientific">Auriscalpium vulgare</name>
    <dbReference type="NCBI Taxonomy" id="40419"/>
    <lineage>
        <taxon>Eukaryota</taxon>
        <taxon>Fungi</taxon>
        <taxon>Dikarya</taxon>
        <taxon>Basidiomycota</taxon>
        <taxon>Agaricomycotina</taxon>
        <taxon>Agaricomycetes</taxon>
        <taxon>Russulales</taxon>
        <taxon>Auriscalpiaceae</taxon>
        <taxon>Auriscalpium</taxon>
    </lineage>
</organism>
<comment type="caution">
    <text evidence="1">The sequence shown here is derived from an EMBL/GenBank/DDBJ whole genome shotgun (WGS) entry which is preliminary data.</text>
</comment>
<gene>
    <name evidence="1" type="ORF">FA95DRAFT_1465360</name>
</gene>
<name>A0ACB8RSB6_9AGAM</name>
<protein>
    <submittedName>
        <fullName evidence="1">Uncharacterized protein</fullName>
    </submittedName>
</protein>
<dbReference type="Proteomes" id="UP000814033">
    <property type="component" value="Unassembled WGS sequence"/>
</dbReference>
<evidence type="ECO:0000313" key="1">
    <source>
        <dbReference type="EMBL" id="KAI0046717.1"/>
    </source>
</evidence>